<dbReference type="AlphaFoldDB" id="A0A8J6JFD9"/>
<dbReference type="InterPro" id="IPR012504">
    <property type="entry name" value="Spore_YabP"/>
</dbReference>
<dbReference type="RefSeq" id="WP_186908165.1">
    <property type="nucleotide sequence ID" value="NZ_JACOPP010000015.1"/>
</dbReference>
<evidence type="ECO:0000313" key="1">
    <source>
        <dbReference type="EMBL" id="MBC5734277.1"/>
    </source>
</evidence>
<dbReference type="EMBL" id="JACOPP010000015">
    <property type="protein sequence ID" value="MBC5734277.1"/>
    <property type="molecule type" value="Genomic_DNA"/>
</dbReference>
<dbReference type="Pfam" id="PF07873">
    <property type="entry name" value="YabP"/>
    <property type="match status" value="1"/>
</dbReference>
<dbReference type="NCBIfam" id="TIGR02892">
    <property type="entry name" value="spore_yabP"/>
    <property type="match status" value="1"/>
</dbReference>
<dbReference type="Gene3D" id="2.60.40.2000">
    <property type="match status" value="1"/>
</dbReference>
<dbReference type="PIRSF" id="PIRSF011576">
    <property type="entry name" value="YabP"/>
    <property type="match status" value="1"/>
</dbReference>
<reference evidence="1" key="1">
    <citation type="submission" date="2020-08" db="EMBL/GenBank/DDBJ databases">
        <title>Genome public.</title>
        <authorList>
            <person name="Liu C."/>
            <person name="Sun Q."/>
        </authorList>
    </citation>
    <scope>NUCLEOTIDE SEQUENCE</scope>
    <source>
        <strain evidence="1">NSJ-51</strain>
    </source>
</reference>
<gene>
    <name evidence="1" type="primary">yabP</name>
    <name evidence="1" type="ORF">H8S57_11135</name>
</gene>
<organism evidence="1 2">
    <name type="scientific">Lawsonibacter hominis</name>
    <dbReference type="NCBI Taxonomy" id="2763053"/>
    <lineage>
        <taxon>Bacteria</taxon>
        <taxon>Bacillati</taxon>
        <taxon>Bacillota</taxon>
        <taxon>Clostridia</taxon>
        <taxon>Eubacteriales</taxon>
        <taxon>Oscillospiraceae</taxon>
        <taxon>Lawsonibacter</taxon>
    </lineage>
</organism>
<name>A0A8J6JFD9_9FIRM</name>
<sequence>MPYEENRTRAEAAHHIVLEEREQLSVSGVEEVESFDENTIVMYTSRGTLIVRGQGLHIEKLSLDGGDLKVEGDIDSLTYEDSGREKAGGLLARLFR</sequence>
<accession>A0A8J6JFD9</accession>
<keyword evidence="2" id="KW-1185">Reference proteome</keyword>
<dbReference type="GO" id="GO:0030435">
    <property type="term" value="P:sporulation resulting in formation of a cellular spore"/>
    <property type="evidence" value="ECO:0007669"/>
    <property type="project" value="InterPro"/>
</dbReference>
<dbReference type="Proteomes" id="UP000661435">
    <property type="component" value="Unassembled WGS sequence"/>
</dbReference>
<proteinExistence type="predicted"/>
<evidence type="ECO:0000313" key="2">
    <source>
        <dbReference type="Proteomes" id="UP000661435"/>
    </source>
</evidence>
<dbReference type="InterPro" id="IPR022476">
    <property type="entry name" value="Spore_YabP/YqfC"/>
</dbReference>
<protein>
    <submittedName>
        <fullName evidence="1">Sporulation protein YabP</fullName>
    </submittedName>
</protein>
<dbReference type="InterPro" id="IPR038705">
    <property type="entry name" value="YabP_sf"/>
</dbReference>
<comment type="caution">
    <text evidence="1">The sequence shown here is derived from an EMBL/GenBank/DDBJ whole genome shotgun (WGS) entry which is preliminary data.</text>
</comment>